<evidence type="ECO:0000313" key="13">
    <source>
        <dbReference type="Proteomes" id="UP000822688"/>
    </source>
</evidence>
<dbReference type="Pfam" id="PF25577">
    <property type="entry name" value="TPR_TAF2_C"/>
    <property type="match status" value="1"/>
</dbReference>
<feature type="compositionally biased region" description="Basic and acidic residues" evidence="8">
    <location>
        <begin position="1305"/>
        <end position="1316"/>
    </location>
</feature>
<dbReference type="InterPro" id="IPR042097">
    <property type="entry name" value="Aminopeptidase_N-like_N_sf"/>
</dbReference>
<name>A0A8T0H098_CERPU</name>
<feature type="compositionally biased region" description="Basic residues" evidence="8">
    <location>
        <begin position="1367"/>
        <end position="1388"/>
    </location>
</feature>
<dbReference type="GO" id="GO:0006367">
    <property type="term" value="P:transcription initiation at RNA polymerase II promoter"/>
    <property type="evidence" value="ECO:0007669"/>
    <property type="project" value="TreeGrafter"/>
</dbReference>
<dbReference type="SUPFAM" id="SSF63737">
    <property type="entry name" value="Leukotriene A4 hydrolase N-terminal domain"/>
    <property type="match status" value="1"/>
</dbReference>
<dbReference type="InterPro" id="IPR057991">
    <property type="entry name" value="TPR_TAF2_C"/>
</dbReference>
<accession>A0A8T0H098</accession>
<dbReference type="EMBL" id="CM026429">
    <property type="protein sequence ID" value="KAG0564135.1"/>
    <property type="molecule type" value="Genomic_DNA"/>
</dbReference>
<dbReference type="PANTHER" id="PTHR15137:SF9">
    <property type="entry name" value="TRANSCRIPTION INITIATION FACTOR TFIID SUBUNIT 2"/>
    <property type="match status" value="1"/>
</dbReference>
<feature type="region of interest" description="Disordered" evidence="8">
    <location>
        <begin position="1260"/>
        <end position="1458"/>
    </location>
</feature>
<proteinExistence type="inferred from homology"/>
<dbReference type="FunFam" id="1.10.390.10:FF:000011">
    <property type="entry name" value="Transcription initiation factor TFIID subunit"/>
    <property type="match status" value="1"/>
</dbReference>
<comment type="caution">
    <text evidence="12">The sequence shown here is derived from an EMBL/GenBank/DDBJ whole genome shotgun (WGS) entry which is preliminary data.</text>
</comment>
<dbReference type="GO" id="GO:0003682">
    <property type="term" value="F:chromatin binding"/>
    <property type="evidence" value="ECO:0007669"/>
    <property type="project" value="TreeGrafter"/>
</dbReference>
<feature type="compositionally biased region" description="Basic and acidic residues" evidence="8">
    <location>
        <begin position="1106"/>
        <end position="1115"/>
    </location>
</feature>
<feature type="compositionally biased region" description="Basic and acidic residues" evidence="8">
    <location>
        <begin position="1405"/>
        <end position="1438"/>
    </location>
</feature>
<dbReference type="PANTHER" id="PTHR15137">
    <property type="entry name" value="TRANSCRIPTION INITIATION FACTOR TFIID"/>
    <property type="match status" value="1"/>
</dbReference>
<feature type="compositionally biased region" description="Basic and acidic residues" evidence="8">
    <location>
        <begin position="1389"/>
        <end position="1398"/>
    </location>
</feature>
<keyword evidence="5" id="KW-0804">Transcription</keyword>
<reference evidence="12" key="1">
    <citation type="submission" date="2020-06" db="EMBL/GenBank/DDBJ databases">
        <title>WGS assembly of Ceratodon purpureus strain R40.</title>
        <authorList>
            <person name="Carey S.B."/>
            <person name="Jenkins J."/>
            <person name="Shu S."/>
            <person name="Lovell J.T."/>
            <person name="Sreedasyam A."/>
            <person name="Maumus F."/>
            <person name="Tiley G.P."/>
            <person name="Fernandez-Pozo N."/>
            <person name="Barry K."/>
            <person name="Chen C."/>
            <person name="Wang M."/>
            <person name="Lipzen A."/>
            <person name="Daum C."/>
            <person name="Saski C.A."/>
            <person name="Payton A.C."/>
            <person name="Mcbreen J.C."/>
            <person name="Conrad R.E."/>
            <person name="Kollar L.M."/>
            <person name="Olsson S."/>
            <person name="Huttunen S."/>
            <person name="Landis J.B."/>
            <person name="Wickett N.J."/>
            <person name="Johnson M.G."/>
            <person name="Rensing S.A."/>
            <person name="Grimwood J."/>
            <person name="Schmutz J."/>
            <person name="Mcdaniel S.F."/>
        </authorList>
    </citation>
    <scope>NUCLEOTIDE SEQUENCE</scope>
    <source>
        <strain evidence="12">R40</strain>
    </source>
</reference>
<feature type="region of interest" description="Disordered" evidence="8">
    <location>
        <begin position="1066"/>
        <end position="1139"/>
    </location>
</feature>
<evidence type="ECO:0000259" key="10">
    <source>
        <dbReference type="Pfam" id="PF25316"/>
    </source>
</evidence>
<dbReference type="InterPro" id="IPR057345">
    <property type="entry name" value="Ig-like_TAF2"/>
</dbReference>
<keyword evidence="6" id="KW-0539">Nucleus</keyword>
<evidence type="ECO:0000256" key="8">
    <source>
        <dbReference type="SAM" id="MobiDB-lite"/>
    </source>
</evidence>
<dbReference type="GO" id="GO:0005669">
    <property type="term" value="C:transcription factor TFIID complex"/>
    <property type="evidence" value="ECO:0007669"/>
    <property type="project" value="InterPro"/>
</dbReference>
<feature type="compositionally biased region" description="Polar residues" evidence="8">
    <location>
        <begin position="1271"/>
        <end position="1289"/>
    </location>
</feature>
<feature type="compositionally biased region" description="Polar residues" evidence="8">
    <location>
        <begin position="1328"/>
        <end position="1343"/>
    </location>
</feature>
<dbReference type="InterPro" id="IPR027268">
    <property type="entry name" value="Peptidase_M4/M1_CTD_sf"/>
</dbReference>
<evidence type="ECO:0000313" key="12">
    <source>
        <dbReference type="EMBL" id="KAG0564135.1"/>
    </source>
</evidence>
<evidence type="ECO:0000256" key="5">
    <source>
        <dbReference type="ARBA" id="ARBA00023163"/>
    </source>
</evidence>
<evidence type="ECO:0000259" key="9">
    <source>
        <dbReference type="Pfam" id="PF01433"/>
    </source>
</evidence>
<dbReference type="OrthoDB" id="308861at2759"/>
<evidence type="ECO:0000256" key="2">
    <source>
        <dbReference type="ARBA" id="ARBA00010937"/>
    </source>
</evidence>
<evidence type="ECO:0000259" key="11">
    <source>
        <dbReference type="Pfam" id="PF25577"/>
    </source>
</evidence>
<dbReference type="Pfam" id="PF25316">
    <property type="entry name" value="TAF2_3rd"/>
    <property type="match status" value="1"/>
</dbReference>
<protein>
    <recommendedName>
        <fullName evidence="3">Transcription initiation factor TFIID subunit 2</fullName>
    </recommendedName>
    <alternativeName>
        <fullName evidence="7">TBP-associated factor 2</fullName>
    </alternativeName>
</protein>
<feature type="compositionally biased region" description="Basic and acidic residues" evidence="8">
    <location>
        <begin position="1352"/>
        <end position="1366"/>
    </location>
</feature>
<dbReference type="SUPFAM" id="SSF48371">
    <property type="entry name" value="ARM repeat"/>
    <property type="match status" value="1"/>
</dbReference>
<evidence type="ECO:0000256" key="7">
    <source>
        <dbReference type="ARBA" id="ARBA00076306"/>
    </source>
</evidence>
<dbReference type="Proteomes" id="UP000822688">
    <property type="component" value="Chromosome 8"/>
</dbReference>
<evidence type="ECO:0000256" key="6">
    <source>
        <dbReference type="ARBA" id="ARBA00023242"/>
    </source>
</evidence>
<dbReference type="GO" id="GO:0016251">
    <property type="term" value="F:RNA polymerase II general transcription initiation factor activity"/>
    <property type="evidence" value="ECO:0007669"/>
    <property type="project" value="TreeGrafter"/>
</dbReference>
<comment type="similarity">
    <text evidence="2">Belongs to the TAF2 family.</text>
</comment>
<gene>
    <name evidence="12" type="ORF">KC19_8G086100</name>
</gene>
<organism evidence="12 13">
    <name type="scientific">Ceratodon purpureus</name>
    <name type="common">Fire moss</name>
    <name type="synonym">Dicranum purpureum</name>
    <dbReference type="NCBI Taxonomy" id="3225"/>
    <lineage>
        <taxon>Eukaryota</taxon>
        <taxon>Viridiplantae</taxon>
        <taxon>Streptophyta</taxon>
        <taxon>Embryophyta</taxon>
        <taxon>Bryophyta</taxon>
        <taxon>Bryophytina</taxon>
        <taxon>Bryopsida</taxon>
        <taxon>Dicranidae</taxon>
        <taxon>Pseudoditrichales</taxon>
        <taxon>Ditrichaceae</taxon>
        <taxon>Ceratodon</taxon>
    </lineage>
</organism>
<evidence type="ECO:0000256" key="1">
    <source>
        <dbReference type="ARBA" id="ARBA00004123"/>
    </source>
</evidence>
<dbReference type="GO" id="GO:0008270">
    <property type="term" value="F:zinc ion binding"/>
    <property type="evidence" value="ECO:0007669"/>
    <property type="project" value="InterPro"/>
</dbReference>
<dbReference type="SUPFAM" id="SSF55486">
    <property type="entry name" value="Metalloproteases ('zincins'), catalytic domain"/>
    <property type="match status" value="1"/>
</dbReference>
<dbReference type="Gene3D" id="2.60.40.1730">
    <property type="entry name" value="tricorn interacting facor f3 domain"/>
    <property type="match status" value="1"/>
</dbReference>
<dbReference type="CDD" id="cd09839">
    <property type="entry name" value="M1_like_TAF2"/>
    <property type="match status" value="1"/>
</dbReference>
<evidence type="ECO:0000256" key="3">
    <source>
        <dbReference type="ARBA" id="ARBA00017363"/>
    </source>
</evidence>
<dbReference type="Gene3D" id="1.10.390.10">
    <property type="entry name" value="Neutral Protease Domain 2"/>
    <property type="match status" value="1"/>
</dbReference>
<dbReference type="GO" id="GO:0008237">
    <property type="term" value="F:metallopeptidase activity"/>
    <property type="evidence" value="ECO:0007669"/>
    <property type="project" value="InterPro"/>
</dbReference>
<feature type="domain" description="Transcription initiation factor TFIID subunit 2 TPR repeats" evidence="11">
    <location>
        <begin position="700"/>
        <end position="1030"/>
    </location>
</feature>
<keyword evidence="13" id="KW-1185">Reference proteome</keyword>
<dbReference type="InterPro" id="IPR014782">
    <property type="entry name" value="Peptidase_M1_dom"/>
</dbReference>
<dbReference type="InterPro" id="IPR037813">
    <property type="entry name" value="TAF2"/>
</dbReference>
<evidence type="ECO:0000256" key="4">
    <source>
        <dbReference type="ARBA" id="ARBA00023015"/>
    </source>
</evidence>
<feature type="compositionally biased region" description="Low complexity" evidence="8">
    <location>
        <begin position="1066"/>
        <end position="1075"/>
    </location>
</feature>
<feature type="domain" description="Transcription initiation factor TFIID subunit 2 Ig-like" evidence="10">
    <location>
        <begin position="554"/>
        <end position="698"/>
    </location>
</feature>
<keyword evidence="4" id="KW-0805">Transcription regulation</keyword>
<dbReference type="InterPro" id="IPR016024">
    <property type="entry name" value="ARM-type_fold"/>
</dbReference>
<dbReference type="Pfam" id="PF01433">
    <property type="entry name" value="Peptidase_M1"/>
    <property type="match status" value="1"/>
</dbReference>
<sequence length="1476" mass="164124">MAKQRKQKQKEHRLSDVGVIKSDEGVASSCSTILHQKLCVAIDLAAKRIYGHTELKVSAKQGGKVGGAIGLHARDLHIEQVLVDGVEAQFDYINQQNHHEANLNNGPEPAPYTKSHVEAADDAYWKYSSDLYVESQPELLIYPPASPTPTAPVQETKSPPEVKVEVGLENGYSQSAPDPKSETSNLVAVTGAQSEEVKIVRVEYWVENPSSGAHFEGNVFYTNNQLRRARCWFPCVDSTLQRCSFDLEFTVHSENIAVSSGKLLHQVYSKEGTHLKTYVYSLPIPTSASFVSLVVAPLVVLPDRHLSNVSHLCLPGMDATLNASISTFHTVFSSYEEYLGAPFPFGCYKQVFLPGDAVISTSSIGASLATFSADLLADEHIIDQAIGTRIKLAHALAQQWFGIFITPDSPADDWLLEGLAGMLTDHFIKRFLGNNEARFRRYKANEAVCLVEVDGAPVLSPPAGLDIDMCGTEKLGVLGKIRTWKATAVVQMLEKQMGPEPFRKVLQRIIMRAQDPNRKNRTLSTTEFRHFANKLGNLERPFLKDFFPRWVESSGCPRLRMGFVYSKRRNMVELAVRRESTAMPKHLGVTGKVETPESKLRVSDMGWPGMMSIRLHELDGMYDHPSLPMAGDCFQLLELQCHSKLAGRRIQRPKKGAKGEALEDNVDATPAQSLESPLLWIRGDPELEYLAELNLRQPEHMWINQLEKDRDVIGQVQAVAALRAHPRTSFALVNALTSCLNDPKVFCRVRIEAATALASTAAEGTSYMGLQNLIKYYKSRCFDPDIGLPKPNDFHDFAEYFVLEAIPGAVAEVRGNDGKSPLEATDFILHILKHNDNNGNSYSDVFWLASVIESVGSLEFGQQNLKTLARMLKQIDRYLQYDRLMPSYNGVVTVSCIHTLSKLAIRFSHALPTERVKQLLKPFKEQKVQWQVRVAALKALLDIEFHSKGLEAAVILALQQVHDNLSFAVQSKIMKHVVRMGSVTEKGNSRIGGGTIARLLAMLESSKAFHNVLLRHSTFSLLQVLAGRSASLYRSAESLSKLAPHHLSQDKRFAKTKNSFKLRLRPTQSPAASAPAPAPTPQSESLKVRLICPGYAERTESGSSGGRRELEEGKGRISIKLKLPKSSSAHEGGGDDTSQALEVSTGAVRSDHHVANSPPSVKEEGHLQEFIDSNPFTQLESIQIEAGGLQALHMNSMDSVAENNTQDMRTGDAERMKHEDTKGLEEVAHAGTDDVIHEDTEGVVHENTEGIIHEDVEGAIHEDTDGGSPRSFHQANIHQGSDSRATTEQEAPFDLYGEDTLDGMGESRDDSRKEVSVSRATGLELQRHNSTLSGMMGTENSTHADGGGEETESQKRVERQSGDKKDKKDRKERKKDKKDRKERKKEKHEKHNDPEYLEKKRKRKEEREQRRGQEGHKSSKEEKHRKEDRSVKVERKSSSDAAINDYLQPEGTKLENQVGSDVVKLKLKFKKPRTAT</sequence>
<feature type="domain" description="Peptidase M1 membrane alanine aminopeptidase" evidence="9">
    <location>
        <begin position="329"/>
        <end position="525"/>
    </location>
</feature>
<comment type="subcellular location">
    <subcellularLocation>
        <location evidence="1">Nucleus</location>
    </subcellularLocation>
</comment>
<dbReference type="GO" id="GO:0000976">
    <property type="term" value="F:transcription cis-regulatory region binding"/>
    <property type="evidence" value="ECO:0007669"/>
    <property type="project" value="TreeGrafter"/>
</dbReference>